<reference evidence="1 2" key="1">
    <citation type="journal article" date="2016" name="Sci. Rep.">
        <title>The genome sequence of the outbreeding globe artichoke constructed de novo incorporating a phase-aware low-pass sequencing strategy of F1 progeny.</title>
        <authorList>
            <person name="Scaglione D."/>
            <person name="Reyes-Chin-Wo S."/>
            <person name="Acquadro A."/>
            <person name="Froenicke L."/>
            <person name="Portis E."/>
            <person name="Beitel C."/>
            <person name="Tirone M."/>
            <person name="Mauro R."/>
            <person name="Lo Monaco A."/>
            <person name="Mauromicale G."/>
            <person name="Faccioli P."/>
            <person name="Cattivelli L."/>
            <person name="Rieseberg L."/>
            <person name="Michelmore R."/>
            <person name="Lanteri S."/>
        </authorList>
    </citation>
    <scope>NUCLEOTIDE SEQUENCE [LARGE SCALE GENOMIC DNA]</scope>
    <source>
        <strain evidence="1">2C</strain>
    </source>
</reference>
<dbReference type="EMBL" id="LEKV01003550">
    <property type="protein sequence ID" value="KVH99441.1"/>
    <property type="molecule type" value="Genomic_DNA"/>
</dbReference>
<sequence length="81" mass="9370">MAHNQVEGYAQRKLFAAHWSMEAVAVALEKGDVFKSIFRVNAHNRVEQLQYVNYTINDMCALPRPTAKLMECRRRHCCSQS</sequence>
<dbReference type="STRING" id="59895.A0A103XYX7"/>
<evidence type="ECO:0000313" key="1">
    <source>
        <dbReference type="EMBL" id="KVH99441.1"/>
    </source>
</evidence>
<keyword evidence="2" id="KW-1185">Reference proteome</keyword>
<evidence type="ECO:0000313" key="2">
    <source>
        <dbReference type="Proteomes" id="UP000243975"/>
    </source>
</evidence>
<protein>
    <submittedName>
        <fullName evidence="1">Uncharacterized protein</fullName>
    </submittedName>
</protein>
<dbReference type="Gramene" id="KVH99441">
    <property type="protein sequence ID" value="KVH99441"/>
    <property type="gene ID" value="Ccrd_022325"/>
</dbReference>
<comment type="caution">
    <text evidence="1">The sequence shown here is derived from an EMBL/GenBank/DDBJ whole genome shotgun (WGS) entry which is preliminary data.</text>
</comment>
<name>A0A103XYX7_CYNCS</name>
<accession>A0A103XYX7</accession>
<proteinExistence type="predicted"/>
<gene>
    <name evidence="1" type="ORF">Ccrd_022325</name>
</gene>
<organism evidence="1 2">
    <name type="scientific">Cynara cardunculus var. scolymus</name>
    <name type="common">Globe artichoke</name>
    <name type="synonym">Cynara scolymus</name>
    <dbReference type="NCBI Taxonomy" id="59895"/>
    <lineage>
        <taxon>Eukaryota</taxon>
        <taxon>Viridiplantae</taxon>
        <taxon>Streptophyta</taxon>
        <taxon>Embryophyta</taxon>
        <taxon>Tracheophyta</taxon>
        <taxon>Spermatophyta</taxon>
        <taxon>Magnoliopsida</taxon>
        <taxon>eudicotyledons</taxon>
        <taxon>Gunneridae</taxon>
        <taxon>Pentapetalae</taxon>
        <taxon>asterids</taxon>
        <taxon>campanulids</taxon>
        <taxon>Asterales</taxon>
        <taxon>Asteraceae</taxon>
        <taxon>Carduoideae</taxon>
        <taxon>Cardueae</taxon>
        <taxon>Carduinae</taxon>
        <taxon>Cynara</taxon>
    </lineage>
</organism>
<dbReference type="Proteomes" id="UP000243975">
    <property type="component" value="Unassembled WGS sequence"/>
</dbReference>
<dbReference type="AlphaFoldDB" id="A0A103XYX7"/>
<dbReference type="Gene3D" id="2.40.50.690">
    <property type="match status" value="1"/>
</dbReference>